<keyword evidence="3" id="KW-1185">Reference proteome</keyword>
<dbReference type="Gene3D" id="3.40.50.2000">
    <property type="entry name" value="Glycogen Phosphorylase B"/>
    <property type="match status" value="1"/>
</dbReference>
<dbReference type="RefSeq" id="WP_061122643.1">
    <property type="nucleotide sequence ID" value="NZ_FCOF02000002.1"/>
</dbReference>
<accession>A0A157ZEX4</accession>
<feature type="coiled-coil region" evidence="1">
    <location>
        <begin position="444"/>
        <end position="471"/>
    </location>
</feature>
<dbReference type="EMBL" id="FCOF02000002">
    <property type="protein sequence ID" value="SAK44091.1"/>
    <property type="molecule type" value="Genomic_DNA"/>
</dbReference>
<organism evidence="2 3">
    <name type="scientific">Caballeronia catudaia</name>
    <dbReference type="NCBI Taxonomy" id="1777136"/>
    <lineage>
        <taxon>Bacteria</taxon>
        <taxon>Pseudomonadati</taxon>
        <taxon>Pseudomonadota</taxon>
        <taxon>Betaproteobacteria</taxon>
        <taxon>Burkholderiales</taxon>
        <taxon>Burkholderiaceae</taxon>
        <taxon>Caballeronia</taxon>
    </lineage>
</organism>
<gene>
    <name evidence="2" type="ORF">AWB75_00651</name>
</gene>
<reference evidence="2" key="1">
    <citation type="submission" date="2016-01" db="EMBL/GenBank/DDBJ databases">
        <authorList>
            <person name="Peeters C."/>
        </authorList>
    </citation>
    <scope>NUCLEOTIDE SEQUENCE [LARGE SCALE GENOMIC DNA]</scope>
    <source>
        <strain evidence="2">LMG 29318</strain>
    </source>
</reference>
<protein>
    <recommendedName>
        <fullName evidence="4">Glycosyl transferases group 1</fullName>
    </recommendedName>
</protein>
<keyword evidence="1" id="KW-0175">Coiled coil</keyword>
<evidence type="ECO:0008006" key="4">
    <source>
        <dbReference type="Google" id="ProtNLM"/>
    </source>
</evidence>
<name>A0A157ZEX4_9BURK</name>
<comment type="caution">
    <text evidence="2">The sequence shown here is derived from an EMBL/GenBank/DDBJ whole genome shotgun (WGS) entry which is preliminary data.</text>
</comment>
<dbReference type="SUPFAM" id="SSF53756">
    <property type="entry name" value="UDP-Glycosyltransferase/glycogen phosphorylase"/>
    <property type="match status" value="1"/>
</dbReference>
<dbReference type="AlphaFoldDB" id="A0A157ZEX4"/>
<evidence type="ECO:0000313" key="2">
    <source>
        <dbReference type="EMBL" id="SAK44091.1"/>
    </source>
</evidence>
<dbReference type="OrthoDB" id="433681at2"/>
<evidence type="ECO:0000313" key="3">
    <source>
        <dbReference type="Proteomes" id="UP000054870"/>
    </source>
</evidence>
<dbReference type="Proteomes" id="UP000054870">
    <property type="component" value="Unassembled WGS sequence"/>
</dbReference>
<proteinExistence type="predicted"/>
<evidence type="ECO:0000256" key="1">
    <source>
        <dbReference type="SAM" id="Coils"/>
    </source>
</evidence>
<sequence length="554" mass="63423">MNLRYRDLLIIDEMLPCDFSPFRTLEYAHYLTFFRSSALLSTQGWHAWVSNLGFDEQLAKSELDESIKAKIERFSLFASIVPKLAYVTFLHNAWQVFPHLTERRIPFVMQLYPGGAFEPNVASSDEMLRKIAHSQLCRKIIVTQKLSRDYLLEKIHCDRSKIEFIYGGVFNTRDEFDFTRDKKLCGRDKSTIDICFVAHRYGDDTKKKGYDKFVAVAKALSLRFEAVRFHVVGDYTPDQIPLEHAADYITFHGKQPGSFFKEFYPRMDIILSLNRPSELHEGAFDGFPTGACMEAGFRGVLNCVSDPLNLNVAFTDGEDIMLVDLDMDKTIERLSRLIGDPGRLYDLAYANWRRFLEVFDTDRQLWARTRIISEELLNTEPLIVRPFPQTSLMDSRVLERIRAEGAEAFAVQKEVSRQLDANLQDALMRHDNLASAYATLAKGFEAVRAENDSLCERLKTLLAELDEVRSKDAEKSLQLLELTRALEERKPAAGVLNAATADLERQNEVMPGGRLERAALGMLRSRYAMSLRTAVSRVGNRALRSQQKKNRVIK</sequence>